<feature type="transmembrane region" description="Helical" evidence="6">
    <location>
        <begin position="472"/>
        <end position="492"/>
    </location>
</feature>
<evidence type="ECO:0000259" key="7">
    <source>
        <dbReference type="PROSITE" id="PS50850"/>
    </source>
</evidence>
<keyword evidence="4 6" id="KW-0472">Membrane</keyword>
<dbReference type="InterPro" id="IPR020846">
    <property type="entry name" value="MFS_dom"/>
</dbReference>
<dbReference type="InParanoid" id="Q89NG5"/>
<dbReference type="HOGENOM" id="CLU_001265_46_6_5"/>
<dbReference type="Gene3D" id="1.20.1250.20">
    <property type="entry name" value="MFS general substrate transporter like domains"/>
    <property type="match status" value="1"/>
</dbReference>
<evidence type="ECO:0000313" key="8">
    <source>
        <dbReference type="EMBL" id="BAC49140.1"/>
    </source>
</evidence>
<feature type="region of interest" description="Disordered" evidence="5">
    <location>
        <begin position="47"/>
        <end position="67"/>
    </location>
</feature>
<feature type="transmembrane region" description="Helical" evidence="6">
    <location>
        <begin position="320"/>
        <end position="343"/>
    </location>
</feature>
<gene>
    <name evidence="8" type="ordered locus">bll3875</name>
</gene>
<dbReference type="PROSITE" id="PS00216">
    <property type="entry name" value="SUGAR_TRANSPORT_1"/>
    <property type="match status" value="1"/>
</dbReference>
<dbReference type="Proteomes" id="UP000002526">
    <property type="component" value="Chromosome"/>
</dbReference>
<feature type="transmembrane region" description="Helical" evidence="6">
    <location>
        <begin position="238"/>
        <end position="255"/>
    </location>
</feature>
<feature type="transmembrane region" description="Helical" evidence="6">
    <location>
        <begin position="443"/>
        <end position="466"/>
    </location>
</feature>
<feature type="transmembrane region" description="Helical" evidence="6">
    <location>
        <begin position="151"/>
        <end position="169"/>
    </location>
</feature>
<keyword evidence="2 6" id="KW-0812">Transmembrane</keyword>
<dbReference type="EnsemblBacteria" id="BAC49140">
    <property type="protein sequence ID" value="BAC49140"/>
    <property type="gene ID" value="BAC49140"/>
</dbReference>
<feature type="domain" description="Major facilitator superfamily (MFS) profile" evidence="7">
    <location>
        <begin position="86"/>
        <end position="497"/>
    </location>
</feature>
<evidence type="ECO:0000256" key="2">
    <source>
        <dbReference type="ARBA" id="ARBA00022692"/>
    </source>
</evidence>
<dbReference type="CDD" id="cd17316">
    <property type="entry name" value="MFS_SV2_like"/>
    <property type="match status" value="1"/>
</dbReference>
<name>Q89NG5_BRADU</name>
<organism evidence="8 9">
    <name type="scientific">Bradyrhizobium diazoefficiens (strain JCM 10833 / BCRC 13528 / IAM 13628 / NBRC 14792 / USDA 110)</name>
    <dbReference type="NCBI Taxonomy" id="224911"/>
    <lineage>
        <taxon>Bacteria</taxon>
        <taxon>Pseudomonadati</taxon>
        <taxon>Pseudomonadota</taxon>
        <taxon>Alphaproteobacteria</taxon>
        <taxon>Hyphomicrobiales</taxon>
        <taxon>Nitrobacteraceae</taxon>
        <taxon>Bradyrhizobium</taxon>
    </lineage>
</organism>
<feature type="transmembrane region" description="Helical" evidence="6">
    <location>
        <begin position="383"/>
        <end position="402"/>
    </location>
</feature>
<dbReference type="GO" id="GO:0016020">
    <property type="term" value="C:membrane"/>
    <property type="evidence" value="ECO:0007669"/>
    <property type="project" value="UniProtKB-SubCell"/>
</dbReference>
<comment type="subcellular location">
    <subcellularLocation>
        <location evidence="1">Membrane</location>
        <topology evidence="1">Multi-pass membrane protein</topology>
    </subcellularLocation>
</comment>
<evidence type="ECO:0000256" key="6">
    <source>
        <dbReference type="SAM" id="Phobius"/>
    </source>
</evidence>
<feature type="region of interest" description="Disordered" evidence="5">
    <location>
        <begin position="1"/>
        <end position="22"/>
    </location>
</feature>
<feature type="transmembrane region" description="Helical" evidence="6">
    <location>
        <begin position="408"/>
        <end position="431"/>
    </location>
</feature>
<proteinExistence type="predicted"/>
<keyword evidence="9" id="KW-1185">Reference proteome</keyword>
<dbReference type="OrthoDB" id="9784658at2"/>
<feature type="transmembrane region" description="Helical" evidence="6">
    <location>
        <begin position="124"/>
        <end position="144"/>
    </location>
</feature>
<dbReference type="AlphaFoldDB" id="Q89NG5"/>
<keyword evidence="3 6" id="KW-1133">Transmembrane helix</keyword>
<dbReference type="PANTHER" id="PTHR23508:SF10">
    <property type="entry name" value="CARBOXYLIC ACID TRANSPORTER PROTEIN HOMOLOG"/>
    <property type="match status" value="1"/>
</dbReference>
<accession>Q89NG5</accession>
<evidence type="ECO:0000313" key="9">
    <source>
        <dbReference type="Proteomes" id="UP000002526"/>
    </source>
</evidence>
<dbReference type="GO" id="GO:0022857">
    <property type="term" value="F:transmembrane transporter activity"/>
    <property type="evidence" value="ECO:0007669"/>
    <property type="project" value="InterPro"/>
</dbReference>
<evidence type="ECO:0000256" key="5">
    <source>
        <dbReference type="SAM" id="MobiDB-lite"/>
    </source>
</evidence>
<protein>
    <submittedName>
        <fullName evidence="8">Hypothetical metabolite transport protein</fullName>
    </submittedName>
</protein>
<dbReference type="PATRIC" id="fig|224911.5.peg.3882"/>
<feature type="compositionally biased region" description="Polar residues" evidence="5">
    <location>
        <begin position="55"/>
        <end position="67"/>
    </location>
</feature>
<feature type="transmembrane region" description="Helical" evidence="6">
    <location>
        <begin position="175"/>
        <end position="198"/>
    </location>
</feature>
<dbReference type="eggNOG" id="COG2271">
    <property type="taxonomic scope" value="Bacteria"/>
</dbReference>
<dbReference type="SUPFAM" id="SSF103473">
    <property type="entry name" value="MFS general substrate transporter"/>
    <property type="match status" value="1"/>
</dbReference>
<dbReference type="InterPro" id="IPR036259">
    <property type="entry name" value="MFS_trans_sf"/>
</dbReference>
<dbReference type="EMBL" id="BA000040">
    <property type="protein sequence ID" value="BAC49140.1"/>
    <property type="molecule type" value="Genomic_DNA"/>
</dbReference>
<dbReference type="InterPro" id="IPR011701">
    <property type="entry name" value="MFS"/>
</dbReference>
<feature type="transmembrane region" description="Helical" evidence="6">
    <location>
        <begin position="210"/>
        <end position="232"/>
    </location>
</feature>
<evidence type="ECO:0000256" key="4">
    <source>
        <dbReference type="ARBA" id="ARBA00023136"/>
    </source>
</evidence>
<dbReference type="PROSITE" id="PS50850">
    <property type="entry name" value="MFS"/>
    <property type="match status" value="1"/>
</dbReference>
<dbReference type="PhylomeDB" id="Q89NG5"/>
<evidence type="ECO:0000256" key="3">
    <source>
        <dbReference type="ARBA" id="ARBA00022989"/>
    </source>
</evidence>
<evidence type="ECO:0000256" key="1">
    <source>
        <dbReference type="ARBA" id="ARBA00004141"/>
    </source>
</evidence>
<dbReference type="InterPro" id="IPR005829">
    <property type="entry name" value="Sugar_transporter_CS"/>
</dbReference>
<dbReference type="STRING" id="224911.AAV28_16380"/>
<feature type="compositionally biased region" description="Basic and acidic residues" evidence="5">
    <location>
        <begin position="11"/>
        <end position="22"/>
    </location>
</feature>
<sequence length="518" mass="55498">MRHRKLQRPFQHQERDGRDPRAAVRLVSRHGQSEATELAKLQAADRPEKVGRINGDNSQGRASMSTSVNAGGRLDRLPVGPFHRRIMLLIGIGMFFDGFDIYIAGTVLSVTLKTGFSTLAQNAAFISATFVGMMLGSFGTGFLGDRYGRRFTYQFNLLLFGIASLAAAFSPNMAFLIACRFVMGVGLGAENVVGYSTMTEFVPARTRGKWLGFTAVCVVTGLPVALLVASVLVPQFGWRSMFVLGGVGALVVWYMRKSLPESPRWLEAVGRTAEAETLMQAIEKEAAQGQPLPPPAATAPAPVSPDLGTLFTAPLLSRMIVGAVCLITINTLLYGFVTWLPVFFVKQGLSIATSFGYSLLMAIGAPVGAAIGALTADRWGRKPTIIGASLIAVALGVLYPMISDPILLPAVGFALTVPIYVLVALLFGIYIPELFPTEVRLRASGIVNTLGRGATIVTPFLVVSLFETRGVAGVMALMIGLLVVQIITVWALGIEPRHRSLEELKAEESASPVLKEAS</sequence>
<reference evidence="9" key="1">
    <citation type="journal article" date="2002" name="DNA Res.">
        <title>Complete genomic sequence of nitrogen-fixing symbiotic bacterium Bradyrhizobium japonicum USDA110.</title>
        <authorList>
            <person name="Kaneko T."/>
            <person name="Nakamura Y."/>
            <person name="Sato S."/>
            <person name="Minamisawa K."/>
            <person name="Uchiumi T."/>
            <person name="Sasamoto S."/>
            <person name="Watanabe A."/>
            <person name="Idesawa K."/>
            <person name="Iriguchi M."/>
            <person name="Kawashima K."/>
            <person name="Kohara M."/>
            <person name="Matsumoto M."/>
            <person name="Shimpo S."/>
            <person name="Tsuruoka H."/>
            <person name="Wada T."/>
            <person name="Yamada M."/>
            <person name="Tabata S."/>
        </authorList>
    </citation>
    <scope>NUCLEOTIDE SEQUENCE [LARGE SCALE GENOMIC DNA]</scope>
    <source>
        <strain evidence="9">JCM 10833 / BCRC 13528 / IAM 13628 / NBRC 14792 / USDA 110</strain>
    </source>
</reference>
<feature type="transmembrane region" description="Helical" evidence="6">
    <location>
        <begin position="86"/>
        <end position="112"/>
    </location>
</feature>
<dbReference type="Pfam" id="PF07690">
    <property type="entry name" value="MFS_1"/>
    <property type="match status" value="1"/>
</dbReference>
<feature type="transmembrane region" description="Helical" evidence="6">
    <location>
        <begin position="355"/>
        <end position="376"/>
    </location>
</feature>
<dbReference type="FunCoup" id="Q89NG5">
    <property type="interactions" value="210"/>
</dbReference>
<dbReference type="KEGG" id="bja:bll3875"/>
<dbReference type="PANTHER" id="PTHR23508">
    <property type="entry name" value="CARBOXYLIC ACID TRANSPORTER PROTEIN HOMOLOG"/>
    <property type="match status" value="1"/>
</dbReference>